<dbReference type="EMBL" id="JSYZ01000026">
    <property type="protein sequence ID" value="KPA87842.1"/>
    <property type="molecule type" value="Genomic_DNA"/>
</dbReference>
<dbReference type="OrthoDB" id="1453999at2"/>
<evidence type="ECO:0000313" key="2">
    <source>
        <dbReference type="Proteomes" id="UP000037931"/>
    </source>
</evidence>
<accession>A0A0N0VIC4</accession>
<dbReference type="STRING" id="50340.PF66_05800"/>
<dbReference type="RefSeq" id="WP_054064512.1">
    <property type="nucleotide sequence ID" value="NZ_JSYZ01000026.1"/>
</dbReference>
<evidence type="ECO:0008006" key="3">
    <source>
        <dbReference type="Google" id="ProtNLM"/>
    </source>
</evidence>
<dbReference type="AlphaFoldDB" id="A0A0N0VIC4"/>
<comment type="caution">
    <text evidence="1">The sequence shown here is derived from an EMBL/GenBank/DDBJ whole genome shotgun (WGS) entry which is preliminary data.</text>
</comment>
<organism evidence="1 2">
    <name type="scientific">Pseudomonas asplenii</name>
    <dbReference type="NCBI Taxonomy" id="53407"/>
    <lineage>
        <taxon>Bacteria</taxon>
        <taxon>Pseudomonadati</taxon>
        <taxon>Pseudomonadota</taxon>
        <taxon>Gammaproteobacteria</taxon>
        <taxon>Pseudomonadales</taxon>
        <taxon>Pseudomonadaceae</taxon>
        <taxon>Pseudomonas</taxon>
    </lineage>
</organism>
<name>A0A0N0VIC4_9PSED</name>
<reference evidence="1 2" key="1">
    <citation type="journal article" date="2015" name="PLoS ONE">
        <title>Rice-Infecting Pseudomonas Genomes Are Highly Accessorized and Harbor Multiple Putative Virulence Mechanisms to Cause Sheath Brown Rot.</title>
        <authorList>
            <person name="Quibod I.L."/>
            <person name="Grande G."/>
            <person name="Oreiro E.G."/>
            <person name="Borja F.N."/>
            <person name="Dossa G.S."/>
            <person name="Mauleon R."/>
            <person name="Cruz C.V."/>
            <person name="Oliva R."/>
        </authorList>
    </citation>
    <scope>NUCLEOTIDE SEQUENCE [LARGE SCALE GENOMIC DNA]</scope>
    <source>
        <strain evidence="1 2">IRRI 6609</strain>
    </source>
</reference>
<dbReference type="PATRIC" id="fig|50340.43.peg.3512"/>
<dbReference type="Proteomes" id="UP000037931">
    <property type="component" value="Unassembled WGS sequence"/>
</dbReference>
<gene>
    <name evidence="1" type="ORF">PF66_05800</name>
</gene>
<protein>
    <recommendedName>
        <fullName evidence="3">Preprotein translocase subunit SecD</fullName>
    </recommendedName>
</protein>
<evidence type="ECO:0000313" key="1">
    <source>
        <dbReference type="EMBL" id="KPA87842.1"/>
    </source>
</evidence>
<proteinExistence type="predicted"/>
<keyword evidence="2" id="KW-1185">Reference proteome</keyword>
<sequence length="82" mass="8985">MKASDILPDDVNSTYFAGLNVRKGTVAAFLHNARTWSESTSEEERAKAERDIIESLPALRALGLFDVLAIKDARLCALVNAH</sequence>